<dbReference type="RefSeq" id="WP_141176116.1">
    <property type="nucleotide sequence ID" value="NZ_JBHUFX010000003.1"/>
</dbReference>
<sequence>MKENKAALSPENLFCPACGGTLSLDSSSSMQISILSCDDCPDFRMQRNCDEDTLLEKFIGKHPECVKGADDA</sequence>
<reference evidence="1 2" key="1">
    <citation type="submission" date="2019-06" db="EMBL/GenBank/DDBJ databases">
        <authorList>
            <person name="Yang Y."/>
        </authorList>
    </citation>
    <scope>NUCLEOTIDE SEQUENCE [LARGE SCALE GENOMIC DNA]</scope>
    <source>
        <strain evidence="1 2">BIT-26</strain>
    </source>
</reference>
<accession>A0A506VA90</accession>
<name>A0A506VA90_9GAMM</name>
<comment type="caution">
    <text evidence="1">The sequence shown here is derived from an EMBL/GenBank/DDBJ whole genome shotgun (WGS) entry which is preliminary data.</text>
</comment>
<dbReference type="Proteomes" id="UP000319523">
    <property type="component" value="Unassembled WGS sequence"/>
</dbReference>
<dbReference type="EMBL" id="VHQI01000005">
    <property type="protein sequence ID" value="TPW42426.1"/>
    <property type="molecule type" value="Genomic_DNA"/>
</dbReference>
<evidence type="ECO:0000313" key="1">
    <source>
        <dbReference type="EMBL" id="TPW42426.1"/>
    </source>
</evidence>
<keyword evidence="2" id="KW-1185">Reference proteome</keyword>
<protein>
    <submittedName>
        <fullName evidence="1">Uncharacterized protein</fullName>
    </submittedName>
</protein>
<proteinExistence type="predicted"/>
<organism evidence="1 2">
    <name type="scientific">Mixta tenebrionis</name>
    <dbReference type="NCBI Taxonomy" id="2562439"/>
    <lineage>
        <taxon>Bacteria</taxon>
        <taxon>Pseudomonadati</taxon>
        <taxon>Pseudomonadota</taxon>
        <taxon>Gammaproteobacteria</taxon>
        <taxon>Enterobacterales</taxon>
        <taxon>Erwiniaceae</taxon>
        <taxon>Mixta</taxon>
    </lineage>
</organism>
<gene>
    <name evidence="1" type="ORF">FKM52_10375</name>
</gene>
<dbReference type="AlphaFoldDB" id="A0A506VA90"/>
<evidence type="ECO:0000313" key="2">
    <source>
        <dbReference type="Proteomes" id="UP000319523"/>
    </source>
</evidence>